<dbReference type="InterPro" id="IPR053078">
    <property type="entry name" value="TTF1-like"/>
</dbReference>
<dbReference type="OrthoDB" id="5812619at2759"/>
<reference evidence="4" key="1">
    <citation type="submission" date="2025-08" db="UniProtKB">
        <authorList>
            <consortium name="Ensembl"/>
        </authorList>
    </citation>
    <scope>IDENTIFICATION</scope>
</reference>
<evidence type="ECO:0000259" key="2">
    <source>
        <dbReference type="PROSITE" id="PS50090"/>
    </source>
</evidence>
<evidence type="ECO:0000313" key="5">
    <source>
        <dbReference type="Proteomes" id="UP000694546"/>
    </source>
</evidence>
<dbReference type="GeneTree" id="ENSGT00940000159729"/>
<evidence type="ECO:0000313" key="4">
    <source>
        <dbReference type="Ensembl" id="ENSGMOP00000007579.2"/>
    </source>
</evidence>
<feature type="compositionally biased region" description="Polar residues" evidence="1">
    <location>
        <begin position="70"/>
        <end position="85"/>
    </location>
</feature>
<feature type="region of interest" description="Disordered" evidence="1">
    <location>
        <begin position="1"/>
        <end position="153"/>
    </location>
</feature>
<dbReference type="InterPro" id="IPR009057">
    <property type="entry name" value="Homeodomain-like_sf"/>
</dbReference>
<dbReference type="Pfam" id="PF00249">
    <property type="entry name" value="Myb_DNA-binding"/>
    <property type="match status" value="1"/>
</dbReference>
<dbReference type="PROSITE" id="PS50090">
    <property type="entry name" value="MYB_LIKE"/>
    <property type="match status" value="1"/>
</dbReference>
<feature type="compositionally biased region" description="Basic residues" evidence="1">
    <location>
        <begin position="128"/>
        <end position="138"/>
    </location>
</feature>
<reference evidence="4" key="2">
    <citation type="submission" date="2025-09" db="UniProtKB">
        <authorList>
            <consortium name="Ensembl"/>
        </authorList>
    </citation>
    <scope>IDENTIFICATION</scope>
</reference>
<evidence type="ECO:0000256" key="1">
    <source>
        <dbReference type="SAM" id="MobiDB-lite"/>
    </source>
</evidence>
<accession>A0A8C4Z804</accession>
<dbReference type="GO" id="GO:0003682">
    <property type="term" value="F:chromatin binding"/>
    <property type="evidence" value="ECO:0007669"/>
    <property type="project" value="TreeGrafter"/>
</dbReference>
<keyword evidence="5" id="KW-1185">Reference proteome</keyword>
<dbReference type="Proteomes" id="UP000694546">
    <property type="component" value="Chromosome 6"/>
</dbReference>
<name>A0A8C4Z804_GADMO</name>
<dbReference type="PANTHER" id="PTHR46760:SF1">
    <property type="entry name" value="TRANSCRIPTION TERMINATION FACTOR 1"/>
    <property type="match status" value="1"/>
</dbReference>
<dbReference type="PANTHER" id="PTHR46760">
    <property type="entry name" value="TRANSCRIPTION TERMINATION FACTOR 1"/>
    <property type="match status" value="1"/>
</dbReference>
<dbReference type="CDD" id="cd00167">
    <property type="entry name" value="SANT"/>
    <property type="match status" value="2"/>
</dbReference>
<dbReference type="Gene3D" id="1.10.10.60">
    <property type="entry name" value="Homeodomain-like"/>
    <property type="match status" value="2"/>
</dbReference>
<dbReference type="RefSeq" id="XP_030214347.1">
    <property type="nucleotide sequence ID" value="XM_030358487.1"/>
</dbReference>
<dbReference type="GO" id="GO:0006363">
    <property type="term" value="P:termination of RNA polymerase I transcription"/>
    <property type="evidence" value="ECO:0007669"/>
    <property type="project" value="TreeGrafter"/>
</dbReference>
<dbReference type="GO" id="GO:0005730">
    <property type="term" value="C:nucleolus"/>
    <property type="evidence" value="ECO:0007669"/>
    <property type="project" value="TreeGrafter"/>
</dbReference>
<feature type="compositionally biased region" description="Acidic residues" evidence="1">
    <location>
        <begin position="54"/>
        <end position="65"/>
    </location>
</feature>
<dbReference type="GeneID" id="115545386"/>
<dbReference type="AlphaFoldDB" id="A0A8C4Z804"/>
<gene>
    <name evidence="4" type="primary">ttf1</name>
</gene>
<sequence length="647" mass="73827">METLTSGNDGVVPHHSRKKRQSFPAGHTPLLDTPQTDEKELRKKEKKKRRLEAECTEIIDLDDDAGMGQGRTSNEAGQSATQGTTPRKKKKKQRIEAECTETIDLDNNDDRGMGKGCTSDEATQETKPHKKKKKKKKKDLVLLHEEEKGEEHSEVPVVVETSISKKKKKHHNMTVEENIAVVTTNDNSQNTVGPLAKAKNLKKKSVVVTESMDVTPDLGVERLEGQPVAGGGPLEDVPSHKEKKSKKRIWNKEIQKGLRDELETLKMIELRLYVPGIDSRPPSVIQSMLRYDLTRFREFKHKGIDLRSGRWLIEENNKIRENVADFLALTGIPSASHLFFPARLTDKEQKYIRKLRVANRFTEKIADGIPRPCFKIYIRGRKIFDELNYKGRFTEEEDTLLKKKQLIHGNNWVAVSQGMERSTFSIQKRFNMMKTVTGTWSPKERDVLEGAIKVHLKKLAAENQAGAAGDGASAGSGPEELWVTRRQLYHNLPWMSISEKVPGRSWVQCREKWFTILKPKIASRKEGQPGGFQRVRSRITLINTLYAMDLEDPAEIDWEQVSECVGNVTPYTTQKMLNMLKITSVPHSSVLTYSETIDFLHDKVIPLLRSKVRMEDLCPLESEEVRQRYMLSHIFSEEEFVELDLTA</sequence>
<feature type="compositionally biased region" description="Acidic residues" evidence="1">
    <location>
        <begin position="98"/>
        <end position="107"/>
    </location>
</feature>
<protein>
    <submittedName>
        <fullName evidence="4">Transcription termination factor 1, tandem duplicate 2</fullName>
    </submittedName>
</protein>
<organism evidence="4 5">
    <name type="scientific">Gadus morhua</name>
    <name type="common">Atlantic cod</name>
    <dbReference type="NCBI Taxonomy" id="8049"/>
    <lineage>
        <taxon>Eukaryota</taxon>
        <taxon>Metazoa</taxon>
        <taxon>Chordata</taxon>
        <taxon>Craniata</taxon>
        <taxon>Vertebrata</taxon>
        <taxon>Euteleostomi</taxon>
        <taxon>Actinopterygii</taxon>
        <taxon>Neopterygii</taxon>
        <taxon>Teleostei</taxon>
        <taxon>Neoteleostei</taxon>
        <taxon>Acanthomorphata</taxon>
        <taxon>Zeiogadaria</taxon>
        <taxon>Gadariae</taxon>
        <taxon>Gadiformes</taxon>
        <taxon>Gadoidei</taxon>
        <taxon>Gadidae</taxon>
        <taxon>Gadus</taxon>
    </lineage>
</organism>
<dbReference type="SMART" id="SM00717">
    <property type="entry name" value="SANT"/>
    <property type="match status" value="2"/>
</dbReference>
<dbReference type="OMA" id="PECIYLE"/>
<feature type="domain" description="HTH myb-type" evidence="3">
    <location>
        <begin position="494"/>
        <end position="521"/>
    </location>
</feature>
<dbReference type="InterPro" id="IPR001005">
    <property type="entry name" value="SANT/Myb"/>
</dbReference>
<feature type="compositionally biased region" description="Basic and acidic residues" evidence="1">
    <location>
        <begin position="139"/>
        <end position="153"/>
    </location>
</feature>
<evidence type="ECO:0000259" key="3">
    <source>
        <dbReference type="PROSITE" id="PS51294"/>
    </source>
</evidence>
<feature type="domain" description="Myb-like" evidence="2">
    <location>
        <begin position="438"/>
        <end position="517"/>
    </location>
</feature>
<dbReference type="PROSITE" id="PS51294">
    <property type="entry name" value="HTH_MYB"/>
    <property type="match status" value="1"/>
</dbReference>
<dbReference type="InterPro" id="IPR017930">
    <property type="entry name" value="Myb_dom"/>
</dbReference>
<proteinExistence type="predicted"/>
<dbReference type="Ensembl" id="ENSGMOT00000007796.2">
    <property type="protein sequence ID" value="ENSGMOP00000007579.2"/>
    <property type="gene ID" value="ENSGMOG00000007122.2"/>
</dbReference>
<dbReference type="SUPFAM" id="SSF46689">
    <property type="entry name" value="Homeodomain-like"/>
    <property type="match status" value="2"/>
</dbReference>